<dbReference type="Pfam" id="PF12697">
    <property type="entry name" value="Abhydrolase_6"/>
    <property type="match status" value="1"/>
</dbReference>
<keyword evidence="2" id="KW-0378">Hydrolase</keyword>
<dbReference type="Gene3D" id="3.40.50.1820">
    <property type="entry name" value="alpha/beta hydrolase"/>
    <property type="match status" value="1"/>
</dbReference>
<dbReference type="EMBL" id="JARIHO010000001">
    <property type="protein sequence ID" value="KAJ7367452.1"/>
    <property type="molecule type" value="Genomic_DNA"/>
</dbReference>
<keyword evidence="3" id="KW-1185">Reference proteome</keyword>
<dbReference type="InterPro" id="IPR029058">
    <property type="entry name" value="AB_hydrolase_fold"/>
</dbReference>
<evidence type="ECO:0000313" key="3">
    <source>
        <dbReference type="Proteomes" id="UP001218218"/>
    </source>
</evidence>
<accession>A0AAD7ASW6</accession>
<comment type="caution">
    <text evidence="2">The sequence shown here is derived from an EMBL/GenBank/DDBJ whole genome shotgun (WGS) entry which is preliminary data.</text>
</comment>
<dbReference type="PANTHER" id="PTHR37017">
    <property type="entry name" value="AB HYDROLASE-1 DOMAIN-CONTAINING PROTEIN-RELATED"/>
    <property type="match status" value="1"/>
</dbReference>
<gene>
    <name evidence="2" type="ORF">DFH08DRAFT_828563</name>
</gene>
<proteinExistence type="predicted"/>
<sequence>MSKPTILVVPGSFSPLSAYDPIIAGLESYGYTVYGIELETVGRRDKAPGMYDDAAKVAARAAQLADAGAEVALVAHSYGGLVACEAAKGLAKSVRAQEGKQGGIVRIVFVTAVVPRVGESMVDIMGAVTQDYVADQGEYLVITDPAKAAPITFSDLPPAEAVTWASKLSTHSAVSFGQKLTYAAHKDIPISYLLCEADKLVTPEQQNKIIAGLEGEMGAGKSVDRHPVKADHAINASQPEAVVKVVRRALGETV</sequence>
<dbReference type="SUPFAM" id="SSF53474">
    <property type="entry name" value="alpha/beta-Hydrolases"/>
    <property type="match status" value="1"/>
</dbReference>
<reference evidence="2" key="1">
    <citation type="submission" date="2023-03" db="EMBL/GenBank/DDBJ databases">
        <title>Massive genome expansion in bonnet fungi (Mycena s.s.) driven by repeated elements and novel gene families across ecological guilds.</title>
        <authorList>
            <consortium name="Lawrence Berkeley National Laboratory"/>
            <person name="Harder C.B."/>
            <person name="Miyauchi S."/>
            <person name="Viragh M."/>
            <person name="Kuo A."/>
            <person name="Thoen E."/>
            <person name="Andreopoulos B."/>
            <person name="Lu D."/>
            <person name="Skrede I."/>
            <person name="Drula E."/>
            <person name="Henrissat B."/>
            <person name="Morin E."/>
            <person name="Kohler A."/>
            <person name="Barry K."/>
            <person name="LaButti K."/>
            <person name="Morin E."/>
            <person name="Salamov A."/>
            <person name="Lipzen A."/>
            <person name="Mereny Z."/>
            <person name="Hegedus B."/>
            <person name="Baldrian P."/>
            <person name="Stursova M."/>
            <person name="Weitz H."/>
            <person name="Taylor A."/>
            <person name="Grigoriev I.V."/>
            <person name="Nagy L.G."/>
            <person name="Martin F."/>
            <person name="Kauserud H."/>
        </authorList>
    </citation>
    <scope>NUCLEOTIDE SEQUENCE</scope>
    <source>
        <strain evidence="2">CBHHK002</strain>
    </source>
</reference>
<evidence type="ECO:0000259" key="1">
    <source>
        <dbReference type="Pfam" id="PF12697"/>
    </source>
</evidence>
<dbReference type="GO" id="GO:0016787">
    <property type="term" value="F:hydrolase activity"/>
    <property type="evidence" value="ECO:0007669"/>
    <property type="project" value="UniProtKB-KW"/>
</dbReference>
<dbReference type="AlphaFoldDB" id="A0AAD7ASW6"/>
<feature type="domain" description="AB hydrolase-1" evidence="1">
    <location>
        <begin position="6"/>
        <end position="244"/>
    </location>
</feature>
<dbReference type="InterPro" id="IPR052897">
    <property type="entry name" value="Sec-Metab_Biosynth_Hydrolase"/>
</dbReference>
<name>A0AAD7ASW6_9AGAR</name>
<dbReference type="InterPro" id="IPR000073">
    <property type="entry name" value="AB_hydrolase_1"/>
</dbReference>
<dbReference type="PANTHER" id="PTHR37017:SF11">
    <property type="entry name" value="ESTERASE_LIPASE_THIOESTERASE DOMAIN-CONTAINING PROTEIN"/>
    <property type="match status" value="1"/>
</dbReference>
<organism evidence="2 3">
    <name type="scientific">Mycena albidolilacea</name>
    <dbReference type="NCBI Taxonomy" id="1033008"/>
    <lineage>
        <taxon>Eukaryota</taxon>
        <taxon>Fungi</taxon>
        <taxon>Dikarya</taxon>
        <taxon>Basidiomycota</taxon>
        <taxon>Agaricomycotina</taxon>
        <taxon>Agaricomycetes</taxon>
        <taxon>Agaricomycetidae</taxon>
        <taxon>Agaricales</taxon>
        <taxon>Marasmiineae</taxon>
        <taxon>Mycenaceae</taxon>
        <taxon>Mycena</taxon>
    </lineage>
</organism>
<dbReference type="Proteomes" id="UP001218218">
    <property type="component" value="Unassembled WGS sequence"/>
</dbReference>
<protein>
    <submittedName>
        <fullName evidence="2">Alpha/Beta hydrolase protein</fullName>
    </submittedName>
</protein>
<evidence type="ECO:0000313" key="2">
    <source>
        <dbReference type="EMBL" id="KAJ7367452.1"/>
    </source>
</evidence>